<dbReference type="SUPFAM" id="SSF50182">
    <property type="entry name" value="Sm-like ribonucleoproteins"/>
    <property type="match status" value="1"/>
</dbReference>
<evidence type="ECO:0000256" key="1">
    <source>
        <dbReference type="SAM" id="MobiDB-lite"/>
    </source>
</evidence>
<keyword evidence="2" id="KW-1133">Transmembrane helix</keyword>
<feature type="region of interest" description="Disordered" evidence="1">
    <location>
        <begin position="748"/>
        <end position="801"/>
    </location>
</feature>
<reference evidence="4" key="1">
    <citation type="submission" date="2021-01" db="EMBL/GenBank/DDBJ databases">
        <authorList>
            <person name="Corre E."/>
            <person name="Pelletier E."/>
            <person name="Niang G."/>
            <person name="Scheremetjew M."/>
            <person name="Finn R."/>
            <person name="Kale V."/>
            <person name="Holt S."/>
            <person name="Cochrane G."/>
            <person name="Meng A."/>
            <person name="Brown T."/>
            <person name="Cohen L."/>
        </authorList>
    </citation>
    <scope>NUCLEOTIDE SEQUENCE</scope>
    <source>
        <strain evidence="4">CCAC1681</strain>
    </source>
</reference>
<feature type="compositionally biased region" description="Low complexity" evidence="1">
    <location>
        <begin position="312"/>
        <end position="331"/>
    </location>
</feature>
<feature type="transmembrane region" description="Helical" evidence="2">
    <location>
        <begin position="96"/>
        <end position="118"/>
    </location>
</feature>
<keyword evidence="2" id="KW-0812">Transmembrane</keyword>
<name>A0A7S0CWU9_MICPS</name>
<protein>
    <recommendedName>
        <fullName evidence="3">Mechanosensitive ion channel MscS domain-containing protein</fullName>
    </recommendedName>
</protein>
<feature type="compositionally biased region" description="Basic and acidic residues" evidence="1">
    <location>
        <begin position="236"/>
        <end position="253"/>
    </location>
</feature>
<evidence type="ECO:0000256" key="2">
    <source>
        <dbReference type="SAM" id="Phobius"/>
    </source>
</evidence>
<dbReference type="GO" id="GO:0016020">
    <property type="term" value="C:membrane"/>
    <property type="evidence" value="ECO:0007669"/>
    <property type="project" value="InterPro"/>
</dbReference>
<feature type="transmembrane region" description="Helical" evidence="2">
    <location>
        <begin position="15"/>
        <end position="36"/>
    </location>
</feature>
<organism evidence="4">
    <name type="scientific">Micromonas pusilla</name>
    <name type="common">Picoplanktonic green alga</name>
    <name type="synonym">Chromulina pusilla</name>
    <dbReference type="NCBI Taxonomy" id="38833"/>
    <lineage>
        <taxon>Eukaryota</taxon>
        <taxon>Viridiplantae</taxon>
        <taxon>Chlorophyta</taxon>
        <taxon>Mamiellophyceae</taxon>
        <taxon>Mamiellales</taxon>
        <taxon>Mamiellaceae</taxon>
        <taxon>Micromonas</taxon>
    </lineage>
</organism>
<dbReference type="PANTHER" id="PTHR30221">
    <property type="entry name" value="SMALL-CONDUCTANCE MECHANOSENSITIVE CHANNEL"/>
    <property type="match status" value="1"/>
</dbReference>
<dbReference type="InterPro" id="IPR045275">
    <property type="entry name" value="MscS_archaea/bacteria_type"/>
</dbReference>
<feature type="compositionally biased region" description="Polar residues" evidence="1">
    <location>
        <begin position="255"/>
        <end position="267"/>
    </location>
</feature>
<proteinExistence type="predicted"/>
<feature type="domain" description="Mechanosensitive ion channel MscS" evidence="3">
    <location>
        <begin position="499"/>
        <end position="571"/>
    </location>
</feature>
<evidence type="ECO:0000259" key="3">
    <source>
        <dbReference type="Pfam" id="PF00924"/>
    </source>
</evidence>
<dbReference type="InterPro" id="IPR006685">
    <property type="entry name" value="MscS_channel_2nd"/>
</dbReference>
<dbReference type="InterPro" id="IPR010920">
    <property type="entry name" value="LSM_dom_sf"/>
</dbReference>
<feature type="compositionally biased region" description="Polar residues" evidence="1">
    <location>
        <begin position="289"/>
        <end position="299"/>
    </location>
</feature>
<dbReference type="EMBL" id="HBEN01005173">
    <property type="protein sequence ID" value="CAD8436598.1"/>
    <property type="molecule type" value="Transcribed_RNA"/>
</dbReference>
<feature type="region of interest" description="Disordered" evidence="1">
    <location>
        <begin position="704"/>
        <end position="724"/>
    </location>
</feature>
<dbReference type="Pfam" id="PF00924">
    <property type="entry name" value="MS_channel_2nd"/>
    <property type="match status" value="1"/>
</dbReference>
<feature type="region of interest" description="Disordered" evidence="1">
    <location>
        <begin position="236"/>
        <end position="332"/>
    </location>
</feature>
<dbReference type="GO" id="GO:0008381">
    <property type="term" value="F:mechanosensitive monoatomic ion channel activity"/>
    <property type="evidence" value="ECO:0007669"/>
    <property type="project" value="InterPro"/>
</dbReference>
<feature type="region of interest" description="Disordered" evidence="1">
    <location>
        <begin position="156"/>
        <end position="180"/>
    </location>
</feature>
<gene>
    <name evidence="4" type="ORF">MSP1401_LOCUS4228</name>
</gene>
<feature type="compositionally biased region" description="Pro residues" evidence="1">
    <location>
        <begin position="782"/>
        <end position="801"/>
    </location>
</feature>
<accession>A0A7S0CWU9</accession>
<sequence length="801" mass="87316">MATAPVETWAFWAPFTYGLLCVLTGYIASEFIFPAIERASYRASKRLDPRSWPTVVHVVDELVAHSLLPAFGRCIFVSSFYGAVVVMNLGRDETHFGGVWIEQIIGSVVVVVTFRLALRAIDFLFVLHMKNVTGSLFSGTNSKEMVALLKAYSSKKQKKGGPGNELDDAENGEAAGKKKAGCFGGSRREYVHKTPEEAYADVRLDPDQERAFEERAAWLVKIRAELEQERRALRHEIEHATHAQTQRRRDARGDATSQKGAGNQSDALSILKTTPKAETPDPVPGSPAIGNTGTPGSGTDTRDKALGFLKQSAPVSPTGAPAAPASPASPAKVKVEEKDWRDQADLERLKTAKLLEKRTNQLHADQAALAREVIQARKARYEADRRRWAEEKREENARLESLSGDPNAAMLLSTKSLKKPESEMTVEERMAASRRSDGDFDGFSDAHVVLIFRRFAKGVVAYLFLAWFLRVWNADFTVFVAFSAAGALFVLFSLREAALNVIGACVIVFYKHFVVGDWIKIESERVGGTPREGVVQDISFFFVGLTRVDDLTHMRVPNMVFLRRAVINISRQHVFRHEFVIPVTLPKSAKGMDGARAFMNDAKRRVEGVRDVKNAWVTLDPDPVGSGGADRRVRVRFDFEHGPASPRNMNDPKPLSIAGVECRAWRAWLNFLVVRDDAMAAAIDAAEAKGILLGQEGAPGGAGGAIRRLEVSPPGPGTNEGGNDAQFLATRKHERVSAREALASAEVAMEKASTALAGKPAAGKPGGGKEGGSARMEKQKAPAPPSPAPRSPPPPPKPAPP</sequence>
<keyword evidence="2" id="KW-0472">Membrane</keyword>
<evidence type="ECO:0000313" key="4">
    <source>
        <dbReference type="EMBL" id="CAD8436598.1"/>
    </source>
</evidence>
<dbReference type="PANTHER" id="PTHR30221:SF1">
    <property type="entry name" value="SMALL-CONDUCTANCE MECHANOSENSITIVE CHANNEL"/>
    <property type="match status" value="1"/>
</dbReference>
<dbReference type="AlphaFoldDB" id="A0A7S0CWU9"/>